<dbReference type="Gene3D" id="2.60.120.620">
    <property type="entry name" value="q2cbj1_9rhob like domain"/>
    <property type="match status" value="1"/>
</dbReference>
<comment type="caution">
    <text evidence="2">The sequence shown here is derived from an EMBL/GenBank/DDBJ whole genome shotgun (WGS) entry which is preliminary data.</text>
</comment>
<sequence length="251" mass="28642">MITDNARYPDPKRSIPPRVRLDGERKHKGWDLDALSIEGNEGGRHLAWLPSLPANAPIDLIRKVYERDGVVHLRGLLPRKEVLDVRRRFFEYVQHTGVLKEGTSPEEGIYSGIYGELDGEDPLAEYRTGANYERFVRDFVAHPLIADMAARIKCEWKQPWAFRQQVLRTNLPHSRRTATRVHYDQMYLRGMEPDALTAWIPIGDISPIGGGLMYLEDSVPLGTEIENLFKKLNANLPEEAQLDAFNENVAV</sequence>
<dbReference type="GeneID" id="25984549"/>
<evidence type="ECO:0000313" key="3">
    <source>
        <dbReference type="Proteomes" id="UP000002748"/>
    </source>
</evidence>
<feature type="compositionally biased region" description="Basic and acidic residues" evidence="1">
    <location>
        <begin position="7"/>
        <end position="20"/>
    </location>
</feature>
<dbReference type="PANTHER" id="PTHR40128:SF1">
    <property type="entry name" value="PHYTANOYL-COA HYDROXYLASE"/>
    <property type="match status" value="1"/>
</dbReference>
<dbReference type="SUPFAM" id="SSF51197">
    <property type="entry name" value="Clavaminate synthase-like"/>
    <property type="match status" value="1"/>
</dbReference>
<dbReference type="OrthoDB" id="2328924at2759"/>
<dbReference type="Pfam" id="PF05721">
    <property type="entry name" value="PhyH"/>
    <property type="match status" value="1"/>
</dbReference>
<dbReference type="Proteomes" id="UP000002748">
    <property type="component" value="Unassembled WGS sequence"/>
</dbReference>
<dbReference type="VEuPathDB" id="FungiDB:A1Q1_01035"/>
<feature type="region of interest" description="Disordered" evidence="1">
    <location>
        <begin position="1"/>
        <end position="20"/>
    </location>
</feature>
<dbReference type="KEGG" id="tasa:A1Q1_01035"/>
<dbReference type="InterPro" id="IPR008775">
    <property type="entry name" value="Phytyl_CoA_dOase-like"/>
</dbReference>
<accession>J6EYR3</accession>
<dbReference type="AlphaFoldDB" id="J6EYR3"/>
<dbReference type="HOGENOM" id="CLU_049925_0_0_1"/>
<proteinExistence type="predicted"/>
<evidence type="ECO:0000313" key="2">
    <source>
        <dbReference type="EMBL" id="EJT49809.1"/>
    </source>
</evidence>
<evidence type="ECO:0008006" key="4">
    <source>
        <dbReference type="Google" id="ProtNLM"/>
    </source>
</evidence>
<dbReference type="PANTHER" id="PTHR40128">
    <property type="entry name" value="EXPRESSED PROTEIN"/>
    <property type="match status" value="1"/>
</dbReference>
<organism evidence="2 3">
    <name type="scientific">Trichosporon asahii var. asahii (strain ATCC 90039 / CBS 2479 / JCM 2466 / KCTC 7840 / NBRC 103889/ NCYC 2677 / UAMH 7654)</name>
    <name type="common">Yeast</name>
    <dbReference type="NCBI Taxonomy" id="1186058"/>
    <lineage>
        <taxon>Eukaryota</taxon>
        <taxon>Fungi</taxon>
        <taxon>Dikarya</taxon>
        <taxon>Basidiomycota</taxon>
        <taxon>Agaricomycotina</taxon>
        <taxon>Tremellomycetes</taxon>
        <taxon>Trichosporonales</taxon>
        <taxon>Trichosporonaceae</taxon>
        <taxon>Trichosporon</taxon>
    </lineage>
</organism>
<dbReference type="EMBL" id="ALBS01000146">
    <property type="protein sequence ID" value="EJT49809.1"/>
    <property type="molecule type" value="Genomic_DNA"/>
</dbReference>
<evidence type="ECO:0000256" key="1">
    <source>
        <dbReference type="SAM" id="MobiDB-lite"/>
    </source>
</evidence>
<reference evidence="2 3" key="1">
    <citation type="journal article" date="2012" name="Eukaryot. Cell">
        <title>Draft genome sequence of CBS 2479, the standard type strain of Trichosporon asahii.</title>
        <authorList>
            <person name="Yang R.Y."/>
            <person name="Li H.T."/>
            <person name="Zhu H."/>
            <person name="Zhou G.P."/>
            <person name="Wang M."/>
            <person name="Wang L."/>
        </authorList>
    </citation>
    <scope>NUCLEOTIDE SEQUENCE [LARGE SCALE GENOMIC DNA]</scope>
    <source>
        <strain evidence="3">ATCC 90039 / CBS 2479 / JCM 2466 / KCTC 7840 / NCYC 2677 / UAMH 7654</strain>
    </source>
</reference>
<dbReference type="RefSeq" id="XP_014181133.1">
    <property type="nucleotide sequence ID" value="XM_014325658.1"/>
</dbReference>
<gene>
    <name evidence="2" type="ORF">A1Q1_01035</name>
</gene>
<name>J6EYR3_TRIAS</name>
<protein>
    <recommendedName>
        <fullName evidence="4">Phytanoyl-CoA dioxygenase</fullName>
    </recommendedName>
</protein>